<sequence length="1003" mass="114872">MSIMSSLKSWLNEQRKLPYIITLLGHLFIGWLFVAFIGQFLALFMKGITWSKPEAVEHTPLLGRVLSYTMYIPPNNISWFHLLLMFLLVVSTWTISTRVKEFNKSVPRRALSFLLSWGALVFYIAMYFSVLIYHAGFEDLLSLHDNSKYSDVLNKGSLELIGYVLMLIPQFIAISLFLFLYGKYKEDENLQEWFRTFKFERGWLGRFGDDSINKMPDIQVARKEENNAPVIFTGDTRQLGTLLIGPPGSGKTSMKIIKAFRQDLLHLQRTINQFPAILDKYEPGTRDFKKELGQYLIGSIIIEPAKDLCDSAYKIANDHGIPKEFITYLNPADPETPGINPLIGPTTQIGEMIADVLDSISRTENEFFRQASKTAVKNYVSILKYARGNECDLLDLDRMYQDPRFVMDLVEEVEKTIPSDEELQLATKDEKIHWKLVKSKIRWFRNDALKVEKDRDGKVQLYEKGHEHANKPRIEDLQKEFTRTTRNLLSYLVGNEYLARIFTVERGVNLDTLMSKGGILLCNTDLGKVGATSSAAFGKLVLLCVQNAVFRRDGGSEHEKKPEDLRPLVSLYCDEFYDFMNEDFLQLASQGRKYKIAPLVACQTLTQFGVKFGKDFTQSMLGTIRNLIVYGGVSDYDGELLSRYLGTKVVEDMQHRESTTPATMQSPNYSVMEQTTKEEKEIATADDIMFQEFRYTYIRMVEDKSTKRGFRAIGDFLDFDESEKWAKDLEQDSLEIFMNYWRSEEQIETIEVNDYEVEEEDSSEAESEPVEVSNETSQSSNRFRHKRVSTLERRTRAVEDDPEVAASTEQVEEPSIGTIDKQDETSQSTSRFGRIYAEVAQETIDDKQESASEIPSPQEHHSKDGEFEHSTTSTKEPKESGETVESSSHKQHEESDSPKGKGQSFSALFMNNEQETKHASKNNDVESEQESKSTKSFMNHFTEPTNEVVEDEEIGEVEQYSSSAELNDVDGVVENQAYNDLEDVEVSDDARTMLERIRQKRGK</sequence>
<protein>
    <submittedName>
        <fullName evidence="9">TraM recognition domain-containing protein</fullName>
    </submittedName>
</protein>
<feature type="compositionally biased region" description="Basic and acidic residues" evidence="6">
    <location>
        <begin position="789"/>
        <end position="799"/>
    </location>
</feature>
<dbReference type="EMBL" id="WMEQ01000017">
    <property type="protein sequence ID" value="MYL35487.1"/>
    <property type="molecule type" value="Genomic_DNA"/>
</dbReference>
<feature type="transmembrane region" description="Helical" evidence="7">
    <location>
        <begin position="160"/>
        <end position="181"/>
    </location>
</feature>
<feature type="region of interest" description="Disordered" evidence="6">
    <location>
        <begin position="756"/>
        <end position="970"/>
    </location>
</feature>
<evidence type="ECO:0000256" key="1">
    <source>
        <dbReference type="ARBA" id="ARBA00004651"/>
    </source>
</evidence>
<dbReference type="Proteomes" id="UP000468638">
    <property type="component" value="Unassembled WGS sequence"/>
</dbReference>
<evidence type="ECO:0000256" key="3">
    <source>
        <dbReference type="ARBA" id="ARBA00022692"/>
    </source>
</evidence>
<feature type="compositionally biased region" description="Basic and acidic residues" evidence="6">
    <location>
        <begin position="858"/>
        <end position="899"/>
    </location>
</feature>
<keyword evidence="2" id="KW-1003">Cell membrane</keyword>
<dbReference type="SUPFAM" id="SSF52540">
    <property type="entry name" value="P-loop containing nucleoside triphosphate hydrolases"/>
    <property type="match status" value="1"/>
</dbReference>
<dbReference type="Pfam" id="PF12696">
    <property type="entry name" value="TraG-D_C"/>
    <property type="match status" value="1"/>
</dbReference>
<dbReference type="InterPro" id="IPR032689">
    <property type="entry name" value="TraG-D_C"/>
</dbReference>
<evidence type="ECO:0000313" key="10">
    <source>
        <dbReference type="Proteomes" id="UP000468638"/>
    </source>
</evidence>
<keyword evidence="3 7" id="KW-0812">Transmembrane</keyword>
<dbReference type="CDD" id="cd01127">
    <property type="entry name" value="TrwB_TraG_TraD_VirD4"/>
    <property type="match status" value="1"/>
</dbReference>
<proteinExistence type="predicted"/>
<feature type="compositionally biased region" description="Basic and acidic residues" evidence="6">
    <location>
        <begin position="914"/>
        <end position="933"/>
    </location>
</feature>
<feature type="compositionally biased region" description="Acidic residues" evidence="6">
    <location>
        <begin position="756"/>
        <end position="769"/>
    </location>
</feature>
<feature type="transmembrane region" description="Helical" evidence="7">
    <location>
        <begin position="79"/>
        <end position="99"/>
    </location>
</feature>
<dbReference type="AlphaFoldDB" id="A0A6I5A598"/>
<feature type="compositionally biased region" description="Polar residues" evidence="6">
    <location>
        <begin position="934"/>
        <end position="945"/>
    </location>
</feature>
<keyword evidence="4 7" id="KW-1133">Transmembrane helix</keyword>
<feature type="domain" description="TraD/TraG TraM recognition site" evidence="8">
    <location>
        <begin position="569"/>
        <end position="689"/>
    </location>
</feature>
<feature type="compositionally biased region" description="Polar residues" evidence="6">
    <location>
        <begin position="903"/>
        <end position="913"/>
    </location>
</feature>
<name>A0A6I5A598_9BACI</name>
<evidence type="ECO:0000256" key="7">
    <source>
        <dbReference type="SAM" id="Phobius"/>
    </source>
</evidence>
<evidence type="ECO:0000256" key="6">
    <source>
        <dbReference type="SAM" id="MobiDB-lite"/>
    </source>
</evidence>
<dbReference type="PANTHER" id="PTHR37937:SF1">
    <property type="entry name" value="CONJUGATIVE TRANSFER: DNA TRANSPORT"/>
    <property type="match status" value="1"/>
</dbReference>
<feature type="transmembrane region" description="Helical" evidence="7">
    <location>
        <begin position="111"/>
        <end position="133"/>
    </location>
</feature>
<accession>A0A6I5A598</accession>
<comment type="subcellular location">
    <subcellularLocation>
        <location evidence="1">Cell membrane</location>
        <topology evidence="1">Multi-pass membrane protein</topology>
    </subcellularLocation>
</comment>
<comment type="caution">
    <text evidence="9">The sequence shown here is derived from an EMBL/GenBank/DDBJ whole genome shotgun (WGS) entry which is preliminary data.</text>
</comment>
<evidence type="ECO:0000256" key="4">
    <source>
        <dbReference type="ARBA" id="ARBA00022989"/>
    </source>
</evidence>
<keyword evidence="5 7" id="KW-0472">Membrane</keyword>
<organism evidence="9 10">
    <name type="scientific">Pontibacillus yanchengensis</name>
    <dbReference type="NCBI Taxonomy" id="462910"/>
    <lineage>
        <taxon>Bacteria</taxon>
        <taxon>Bacillati</taxon>
        <taxon>Bacillota</taxon>
        <taxon>Bacilli</taxon>
        <taxon>Bacillales</taxon>
        <taxon>Bacillaceae</taxon>
        <taxon>Pontibacillus</taxon>
    </lineage>
</organism>
<dbReference type="InterPro" id="IPR051539">
    <property type="entry name" value="T4SS-coupling_protein"/>
</dbReference>
<dbReference type="PANTHER" id="PTHR37937">
    <property type="entry name" value="CONJUGATIVE TRANSFER: DNA TRANSPORT"/>
    <property type="match status" value="1"/>
</dbReference>
<reference evidence="9 10" key="1">
    <citation type="submission" date="2019-11" db="EMBL/GenBank/DDBJ databases">
        <title>Genome sequences of 17 halophilic strains isolated from different environments.</title>
        <authorList>
            <person name="Furrow R.E."/>
        </authorList>
    </citation>
    <scope>NUCLEOTIDE SEQUENCE [LARGE SCALE GENOMIC DNA]</scope>
    <source>
        <strain evidence="9 10">22514_16_FS</strain>
    </source>
</reference>
<dbReference type="GO" id="GO:0005886">
    <property type="term" value="C:plasma membrane"/>
    <property type="evidence" value="ECO:0007669"/>
    <property type="project" value="UniProtKB-SubCell"/>
</dbReference>
<gene>
    <name evidence="9" type="ORF">GLW05_18055</name>
</gene>
<evidence type="ECO:0000256" key="2">
    <source>
        <dbReference type="ARBA" id="ARBA00022475"/>
    </source>
</evidence>
<evidence type="ECO:0000313" key="9">
    <source>
        <dbReference type="EMBL" id="MYL35487.1"/>
    </source>
</evidence>
<evidence type="ECO:0000259" key="8">
    <source>
        <dbReference type="Pfam" id="PF12696"/>
    </source>
</evidence>
<dbReference type="Gene3D" id="3.40.50.300">
    <property type="entry name" value="P-loop containing nucleotide triphosphate hydrolases"/>
    <property type="match status" value="1"/>
</dbReference>
<evidence type="ECO:0000256" key="5">
    <source>
        <dbReference type="ARBA" id="ARBA00023136"/>
    </source>
</evidence>
<dbReference type="InterPro" id="IPR027417">
    <property type="entry name" value="P-loop_NTPase"/>
</dbReference>
<feature type="transmembrane region" description="Helical" evidence="7">
    <location>
        <begin position="20"/>
        <end position="44"/>
    </location>
</feature>